<dbReference type="PROSITE" id="PS50850">
    <property type="entry name" value="MFS"/>
    <property type="match status" value="1"/>
</dbReference>
<evidence type="ECO:0000256" key="6">
    <source>
        <dbReference type="SAM" id="Phobius"/>
    </source>
</evidence>
<dbReference type="AlphaFoldDB" id="A0A1U7DF04"/>
<dbReference type="STRING" id="1267768.BV394_01650"/>
<proteinExistence type="predicted"/>
<evidence type="ECO:0000256" key="5">
    <source>
        <dbReference type="ARBA" id="ARBA00023136"/>
    </source>
</evidence>
<protein>
    <submittedName>
        <fullName evidence="8">Multidrug MFS transporter</fullName>
    </submittedName>
</protein>
<evidence type="ECO:0000259" key="7">
    <source>
        <dbReference type="PROSITE" id="PS50850"/>
    </source>
</evidence>
<organism evidence="8 9">
    <name type="scientific">Brevirhabdus pacifica</name>
    <dbReference type="NCBI Taxonomy" id="1267768"/>
    <lineage>
        <taxon>Bacteria</taxon>
        <taxon>Pseudomonadati</taxon>
        <taxon>Pseudomonadota</taxon>
        <taxon>Alphaproteobacteria</taxon>
        <taxon>Rhodobacterales</taxon>
        <taxon>Paracoccaceae</taxon>
        <taxon>Brevirhabdus</taxon>
    </lineage>
</organism>
<keyword evidence="3 6" id="KW-0812">Transmembrane</keyword>
<name>A0A1U7DF04_9RHOB</name>
<sequence>MALLFSAIAFAIDAMLPALPLMADTLTPEAPNRIQWVISSFLLGIGLGTIVTGPLSDAVGRRPVILGGLVVYALAAVLAALSQSLEAMLAARVLQGLGASGPRVAVMALVRDRFSGRDMARTSSFIMSFFTLVPAIAPTLGAGLMAAFGWRAIFVAFVIFALIAGVWFMARQPETLRPEMRRSLHPGPILVALREVLTNRQALLTTLAQALAFALLYIILASSAQVFTTTFDAADTFPFWFGVMALLSAFSTLLNAVLVGRLGMRNIVSVVFAIQLVLSLVTLLMNGPLSWPEGLAFPAWIFWQTSIFFTAGMTIGNLNALAMEPLGHIAGTAASAIGAFSTIVGVLLSVPVAAAYDGTPFWLAFGAVLVVGSGLALIRAS</sequence>
<feature type="transmembrane region" description="Helical" evidence="6">
    <location>
        <begin position="148"/>
        <end position="170"/>
    </location>
</feature>
<dbReference type="GO" id="GO:0042908">
    <property type="term" value="P:xenobiotic transport"/>
    <property type="evidence" value="ECO:0007669"/>
    <property type="project" value="UniProtKB-ARBA"/>
</dbReference>
<dbReference type="EMBL" id="CP019124">
    <property type="protein sequence ID" value="APX88590.1"/>
    <property type="molecule type" value="Genomic_DNA"/>
</dbReference>
<feature type="transmembrane region" description="Helical" evidence="6">
    <location>
        <begin position="267"/>
        <end position="285"/>
    </location>
</feature>
<feature type="transmembrane region" description="Helical" evidence="6">
    <location>
        <begin position="360"/>
        <end position="378"/>
    </location>
</feature>
<dbReference type="Gene3D" id="1.20.1720.10">
    <property type="entry name" value="Multidrug resistance protein D"/>
    <property type="match status" value="1"/>
</dbReference>
<feature type="transmembrane region" description="Helical" evidence="6">
    <location>
        <begin position="297"/>
        <end position="321"/>
    </location>
</feature>
<feature type="transmembrane region" description="Helical" evidence="6">
    <location>
        <begin position="122"/>
        <end position="142"/>
    </location>
</feature>
<feature type="transmembrane region" description="Helical" evidence="6">
    <location>
        <begin position="239"/>
        <end position="260"/>
    </location>
</feature>
<feature type="transmembrane region" description="Helical" evidence="6">
    <location>
        <begin position="202"/>
        <end position="227"/>
    </location>
</feature>
<evidence type="ECO:0000313" key="8">
    <source>
        <dbReference type="EMBL" id="APX88590.1"/>
    </source>
</evidence>
<dbReference type="PROSITE" id="PS00216">
    <property type="entry name" value="SUGAR_TRANSPORT_1"/>
    <property type="match status" value="1"/>
</dbReference>
<feature type="transmembrane region" description="Helical" evidence="6">
    <location>
        <begin position="89"/>
        <end position="110"/>
    </location>
</feature>
<dbReference type="Pfam" id="PF07690">
    <property type="entry name" value="MFS_1"/>
    <property type="match status" value="1"/>
</dbReference>
<feature type="transmembrane region" description="Helical" evidence="6">
    <location>
        <begin position="64"/>
        <end position="83"/>
    </location>
</feature>
<keyword evidence="9" id="KW-1185">Reference proteome</keyword>
<feature type="domain" description="Major facilitator superfamily (MFS) profile" evidence="7">
    <location>
        <begin position="1"/>
        <end position="381"/>
    </location>
</feature>
<dbReference type="InterPro" id="IPR005829">
    <property type="entry name" value="Sugar_transporter_CS"/>
</dbReference>
<evidence type="ECO:0000256" key="3">
    <source>
        <dbReference type="ARBA" id="ARBA00022692"/>
    </source>
</evidence>
<dbReference type="GO" id="GO:0140115">
    <property type="term" value="P:export across plasma membrane"/>
    <property type="evidence" value="ECO:0007669"/>
    <property type="project" value="UniProtKB-ARBA"/>
</dbReference>
<accession>A0A1U7DF04</accession>
<keyword evidence="2" id="KW-0813">Transport</keyword>
<dbReference type="InterPro" id="IPR036259">
    <property type="entry name" value="MFS_trans_sf"/>
</dbReference>
<gene>
    <name evidence="8" type="ORF">BV394_01650</name>
</gene>
<evidence type="ECO:0000256" key="2">
    <source>
        <dbReference type="ARBA" id="ARBA00022448"/>
    </source>
</evidence>
<keyword evidence="4 6" id="KW-1133">Transmembrane helix</keyword>
<dbReference type="Proteomes" id="UP000187266">
    <property type="component" value="Chromosome"/>
</dbReference>
<dbReference type="GO" id="GO:0005886">
    <property type="term" value="C:plasma membrane"/>
    <property type="evidence" value="ECO:0007669"/>
    <property type="project" value="TreeGrafter"/>
</dbReference>
<dbReference type="PANTHER" id="PTHR23502">
    <property type="entry name" value="MAJOR FACILITATOR SUPERFAMILY"/>
    <property type="match status" value="1"/>
</dbReference>
<comment type="subcellular location">
    <subcellularLocation>
        <location evidence="1">Membrane</location>
        <topology evidence="1">Multi-pass membrane protein</topology>
    </subcellularLocation>
</comment>
<feature type="transmembrane region" description="Helical" evidence="6">
    <location>
        <begin position="333"/>
        <end position="354"/>
    </location>
</feature>
<dbReference type="InterPro" id="IPR011701">
    <property type="entry name" value="MFS"/>
</dbReference>
<keyword evidence="5 6" id="KW-0472">Membrane</keyword>
<dbReference type="GO" id="GO:0022857">
    <property type="term" value="F:transmembrane transporter activity"/>
    <property type="evidence" value="ECO:0007669"/>
    <property type="project" value="InterPro"/>
</dbReference>
<reference evidence="8 9" key="1">
    <citation type="submission" date="2017-01" db="EMBL/GenBank/DDBJ databases">
        <title>Genomic analysis of Xuhuaishuia manganoxidans DY6-4.</title>
        <authorList>
            <person name="Wang X."/>
        </authorList>
    </citation>
    <scope>NUCLEOTIDE SEQUENCE [LARGE SCALE GENOMIC DNA]</scope>
    <source>
        <strain evidence="8 9">DY6-4</strain>
    </source>
</reference>
<dbReference type="InterPro" id="IPR020846">
    <property type="entry name" value="MFS_dom"/>
</dbReference>
<dbReference type="SUPFAM" id="SSF103473">
    <property type="entry name" value="MFS general substrate transporter"/>
    <property type="match status" value="1"/>
</dbReference>
<dbReference type="PANTHER" id="PTHR23502:SF132">
    <property type="entry name" value="POLYAMINE TRANSPORTER 2-RELATED"/>
    <property type="match status" value="1"/>
</dbReference>
<evidence type="ECO:0000256" key="4">
    <source>
        <dbReference type="ARBA" id="ARBA00022989"/>
    </source>
</evidence>
<dbReference type="OrthoDB" id="9800416at2"/>
<evidence type="ECO:0000256" key="1">
    <source>
        <dbReference type="ARBA" id="ARBA00004141"/>
    </source>
</evidence>
<evidence type="ECO:0000313" key="9">
    <source>
        <dbReference type="Proteomes" id="UP000187266"/>
    </source>
</evidence>
<feature type="transmembrane region" description="Helical" evidence="6">
    <location>
        <begin position="33"/>
        <end position="52"/>
    </location>
</feature>